<sequence>MTQKILNISSASSDWRGLALSNFVLSPFVLDGALYASVEGFTQGIKFAENDINRRAAFESSGWPAKYLGETADRSGAYWQGHRIPYGSDEHHRLIERAIRARILQSEGLRAALKSTAGMTLIHEPGTGAESPTTSLPATVFCRILTQLRSELLDDVSSAMIDR</sequence>
<dbReference type="EMBL" id="WQNF01000003">
    <property type="protein sequence ID" value="MVT64493.1"/>
    <property type="molecule type" value="Genomic_DNA"/>
</dbReference>
<dbReference type="RefSeq" id="WP_157341471.1">
    <property type="nucleotide sequence ID" value="NZ_WQNF01000003.1"/>
</dbReference>
<evidence type="ECO:0000256" key="1">
    <source>
        <dbReference type="ARBA" id="ARBA00000022"/>
    </source>
</evidence>
<comment type="catalytic activity">
    <reaction evidence="1">
        <text>5-amino-6-(5-phospho-D-ribosylamino)uracil + H2O = 5,6-diaminouracil + D-ribose 5-phosphate</text>
        <dbReference type="Rhea" id="RHEA:55020"/>
        <dbReference type="ChEBI" id="CHEBI:15377"/>
        <dbReference type="ChEBI" id="CHEBI:46252"/>
        <dbReference type="ChEBI" id="CHEBI:58453"/>
        <dbReference type="ChEBI" id="CHEBI:78346"/>
    </reaction>
</comment>
<reference evidence="3 4" key="1">
    <citation type="submission" date="2019-12" db="EMBL/GenBank/DDBJ databases">
        <title>Draft genome sequences Bradyrhizobium cajani AMBPC1010, Bradyrhizobium pachyrhizi AMBPC1040 and Bradyrhizobium yuanmingense ALSPC3051, three plant growth promoting strains isolated from nodules of Cajanus cajan L. in Dominican Republic.</title>
        <authorList>
            <person name="Flores-Felix J.D."/>
            <person name="Araujo J."/>
            <person name="Diaz-Alcantara C."/>
            <person name="Gonzalez-Andres F."/>
            <person name="Velazquez E."/>
        </authorList>
    </citation>
    <scope>NUCLEOTIDE SEQUENCE [LARGE SCALE GENOMIC DNA]</scope>
    <source>
        <strain evidence="3 4">1040</strain>
    </source>
</reference>
<evidence type="ECO:0000313" key="4">
    <source>
        <dbReference type="Proteomes" id="UP000436468"/>
    </source>
</evidence>
<evidence type="ECO:0000313" key="3">
    <source>
        <dbReference type="EMBL" id="MVT64493.1"/>
    </source>
</evidence>
<dbReference type="InterPro" id="IPR012596">
    <property type="entry name" value="Phage_T4_Y12G"/>
</dbReference>
<dbReference type="SUPFAM" id="SSF143990">
    <property type="entry name" value="YbiA-like"/>
    <property type="match status" value="1"/>
</dbReference>
<dbReference type="Pfam" id="PF08010">
    <property type="entry name" value="Phage_30_3"/>
    <property type="match status" value="1"/>
</dbReference>
<protein>
    <recommendedName>
        <fullName evidence="5">Riboflavin biosynthesis intermediates N-glycosidase</fullName>
    </recommendedName>
</protein>
<organism evidence="3 4">
    <name type="scientific">Bradyrhizobium pachyrhizi</name>
    <dbReference type="NCBI Taxonomy" id="280333"/>
    <lineage>
        <taxon>Bacteria</taxon>
        <taxon>Pseudomonadati</taxon>
        <taxon>Pseudomonadota</taxon>
        <taxon>Alphaproteobacteria</taxon>
        <taxon>Hyphomicrobiales</taxon>
        <taxon>Nitrobacteraceae</taxon>
        <taxon>Bradyrhizobium</taxon>
    </lineage>
</organism>
<evidence type="ECO:0000256" key="2">
    <source>
        <dbReference type="ARBA" id="ARBA00000751"/>
    </source>
</evidence>
<evidence type="ECO:0008006" key="5">
    <source>
        <dbReference type="Google" id="ProtNLM"/>
    </source>
</evidence>
<dbReference type="Gene3D" id="1.10.357.40">
    <property type="entry name" value="YbiA-like"/>
    <property type="match status" value="1"/>
</dbReference>
<dbReference type="Proteomes" id="UP000436468">
    <property type="component" value="Unassembled WGS sequence"/>
</dbReference>
<dbReference type="InterPro" id="IPR012816">
    <property type="entry name" value="NADAR"/>
</dbReference>
<accession>A0A844SB32</accession>
<keyword evidence="4" id="KW-1185">Reference proteome</keyword>
<dbReference type="AlphaFoldDB" id="A0A844SB32"/>
<gene>
    <name evidence="3" type="ORF">GPL21_05125</name>
</gene>
<dbReference type="CDD" id="cd15457">
    <property type="entry name" value="NADAR"/>
    <property type="match status" value="1"/>
</dbReference>
<name>A0A844SB32_9BRAD</name>
<dbReference type="InterPro" id="IPR037238">
    <property type="entry name" value="YbiA-like_sf"/>
</dbReference>
<proteinExistence type="predicted"/>
<comment type="catalytic activity">
    <reaction evidence="2">
        <text>2,5-diamino-6-hydroxy-4-(5-phosphoribosylamino)-pyrimidine + H2O = 2,5,6-triamino-4-hydroxypyrimidine + D-ribose 5-phosphate</text>
        <dbReference type="Rhea" id="RHEA:23436"/>
        <dbReference type="ChEBI" id="CHEBI:15377"/>
        <dbReference type="ChEBI" id="CHEBI:58614"/>
        <dbReference type="ChEBI" id="CHEBI:78346"/>
        <dbReference type="ChEBI" id="CHEBI:137796"/>
    </reaction>
</comment>
<comment type="caution">
    <text evidence="3">The sequence shown here is derived from an EMBL/GenBank/DDBJ whole genome shotgun (WGS) entry which is preliminary data.</text>
</comment>